<name>A0A0F9DRL1_9ZZZZ</name>
<reference evidence="2" key="1">
    <citation type="journal article" date="2015" name="Nature">
        <title>Complex archaea that bridge the gap between prokaryotes and eukaryotes.</title>
        <authorList>
            <person name="Spang A."/>
            <person name="Saw J.H."/>
            <person name="Jorgensen S.L."/>
            <person name="Zaremba-Niedzwiedzka K."/>
            <person name="Martijn J."/>
            <person name="Lind A.E."/>
            <person name="van Eijk R."/>
            <person name="Schleper C."/>
            <person name="Guy L."/>
            <person name="Ettema T.J."/>
        </authorList>
    </citation>
    <scope>NUCLEOTIDE SEQUENCE</scope>
</reference>
<evidence type="ECO:0000313" key="2">
    <source>
        <dbReference type="EMBL" id="KKL14578.1"/>
    </source>
</evidence>
<dbReference type="AlphaFoldDB" id="A0A0F9DRL1"/>
<evidence type="ECO:0000256" key="1">
    <source>
        <dbReference type="SAM" id="MobiDB-lite"/>
    </source>
</evidence>
<evidence type="ECO:0008006" key="3">
    <source>
        <dbReference type="Google" id="ProtNLM"/>
    </source>
</evidence>
<accession>A0A0F9DRL1</accession>
<proteinExistence type="predicted"/>
<feature type="non-terminal residue" evidence="2">
    <location>
        <position position="1"/>
    </location>
</feature>
<comment type="caution">
    <text evidence="2">The sequence shown here is derived from an EMBL/GenBank/DDBJ whole genome shotgun (WGS) entry which is preliminary data.</text>
</comment>
<dbReference type="EMBL" id="LAZR01040401">
    <property type="protein sequence ID" value="KKL14578.1"/>
    <property type="molecule type" value="Genomic_DNA"/>
</dbReference>
<sequence length="486" mass="54418">ELAYNHLIKEIKFARRTLRPAVRDALMGLGIVKTGIMKSHEVEIFGYTHSVGEVYSDSIDLVDYIGDPTGKTFEDFEFEGNFYRMPLEAAKDLFSKHADTLSPSFSLHGANRQYDPEKMAKGSIDPGMYTTLHEFVELADYWIPDESIIITVDPRSEKILMTREAENPEGGPYDKLFFKDSPGTPIPIPPIWYWLDMDSTINVIVNKMKKQAASQKVVLAYEGDAADDAGLLASTGDRGSAKVSHVDGLKNIEWPGIDPGQYQWVDYLEQQFSMQANNAYTLGGRNSQAGTLGQEQMLMANASKSVDDMFQAVYEFAASIAKKITWYFWTDPLIQVPEVKRIEGFGDVAVMYDKVSREGEFWDYALSIEPYSMQRLNPNIELQRMMGLLTQWILPTLQPAAQQGVTVNFPKATKQLAKLSGIRELDDWYQTGVPENSLALNPYQPQQGVIKGSTKDKGIQDGRTGTNPASSEANSRQKLQTNGQNL</sequence>
<feature type="region of interest" description="Disordered" evidence="1">
    <location>
        <begin position="436"/>
        <end position="486"/>
    </location>
</feature>
<gene>
    <name evidence="2" type="ORF">LCGC14_2514250</name>
</gene>
<organism evidence="2">
    <name type="scientific">marine sediment metagenome</name>
    <dbReference type="NCBI Taxonomy" id="412755"/>
    <lineage>
        <taxon>unclassified sequences</taxon>
        <taxon>metagenomes</taxon>
        <taxon>ecological metagenomes</taxon>
    </lineage>
</organism>
<protein>
    <recommendedName>
        <fullName evidence="3">Phage portal protein</fullName>
    </recommendedName>
</protein>
<feature type="compositionally biased region" description="Polar residues" evidence="1">
    <location>
        <begin position="463"/>
        <end position="486"/>
    </location>
</feature>